<dbReference type="InterPro" id="IPR023009">
    <property type="entry name" value="Tyrosine_recombinase_XerC/XerD"/>
</dbReference>
<dbReference type="EMBL" id="JADYTN010000004">
    <property type="protein sequence ID" value="MCF2562984.1"/>
    <property type="molecule type" value="Genomic_DNA"/>
</dbReference>
<feature type="domain" description="Core-binding (CB)" evidence="11">
    <location>
        <begin position="1"/>
        <end position="83"/>
    </location>
</feature>
<evidence type="ECO:0000256" key="9">
    <source>
        <dbReference type="HAMAP-Rule" id="MF_01808"/>
    </source>
</evidence>
<dbReference type="HAMAP" id="MF_01808">
    <property type="entry name" value="Recomb_XerC_XerD"/>
    <property type="match status" value="1"/>
</dbReference>
<keyword evidence="5 9" id="KW-0229">DNA integration</keyword>
<comment type="function">
    <text evidence="9">Site-specific tyrosine recombinase, which acts by catalyzing the cutting and rejoining of the recombining DNA molecules. The XerC-XerD complex is essential to convert dimers of the bacterial chromosome into monomers to permit their segregation at cell division. It also contributes to the segregational stability of plasmids.</text>
</comment>
<keyword evidence="4 9" id="KW-0159">Chromosome partition</keyword>
<dbReference type="InterPro" id="IPR044068">
    <property type="entry name" value="CB"/>
</dbReference>
<dbReference type="Gene3D" id="1.10.443.10">
    <property type="entry name" value="Intergrase catalytic core"/>
    <property type="match status" value="1"/>
</dbReference>
<feature type="active site" evidence="9">
    <location>
        <position position="242"/>
    </location>
</feature>
<feature type="active site" evidence="9">
    <location>
        <position position="265"/>
    </location>
</feature>
<dbReference type="PANTHER" id="PTHR30349:SF77">
    <property type="entry name" value="TYROSINE RECOMBINASE XERC"/>
    <property type="match status" value="1"/>
</dbReference>
<feature type="active site" evidence="9">
    <location>
        <position position="170"/>
    </location>
</feature>
<feature type="active site" evidence="9">
    <location>
        <position position="146"/>
    </location>
</feature>
<comment type="similarity">
    <text evidence="9">Belongs to the 'phage' integrase family. XerC subfamily.</text>
</comment>
<dbReference type="InterPro" id="IPR002104">
    <property type="entry name" value="Integrase_catalytic"/>
</dbReference>
<keyword evidence="2 9" id="KW-0963">Cytoplasm</keyword>
<dbReference type="PROSITE" id="PS51898">
    <property type="entry name" value="TYR_RECOMBINASE"/>
    <property type="match status" value="1"/>
</dbReference>
<dbReference type="Pfam" id="PF02899">
    <property type="entry name" value="Phage_int_SAM_1"/>
    <property type="match status" value="1"/>
</dbReference>
<keyword evidence="13" id="KW-1185">Reference proteome</keyword>
<dbReference type="InterPro" id="IPR011010">
    <property type="entry name" value="DNA_brk_join_enz"/>
</dbReference>
<feature type="active site" description="O-(3'-phospho-DNA)-tyrosine intermediate" evidence="9">
    <location>
        <position position="274"/>
    </location>
</feature>
<dbReference type="SUPFAM" id="SSF56349">
    <property type="entry name" value="DNA breaking-rejoining enzymes"/>
    <property type="match status" value="1"/>
</dbReference>
<dbReference type="InterPro" id="IPR050090">
    <property type="entry name" value="Tyrosine_recombinase_XerCD"/>
</dbReference>
<dbReference type="InterPro" id="IPR004107">
    <property type="entry name" value="Integrase_SAM-like_N"/>
</dbReference>
<evidence type="ECO:0000313" key="12">
    <source>
        <dbReference type="EMBL" id="MCF2562984.1"/>
    </source>
</evidence>
<keyword evidence="7 9" id="KW-0233">DNA recombination</keyword>
<accession>A0ABS9CFF6</accession>
<dbReference type="PROSITE" id="PS51900">
    <property type="entry name" value="CB"/>
    <property type="match status" value="1"/>
</dbReference>
<feature type="active site" evidence="9">
    <location>
        <position position="239"/>
    </location>
</feature>
<evidence type="ECO:0000256" key="2">
    <source>
        <dbReference type="ARBA" id="ARBA00022490"/>
    </source>
</evidence>
<proteinExistence type="inferred from homology"/>
<evidence type="ECO:0000256" key="6">
    <source>
        <dbReference type="ARBA" id="ARBA00023125"/>
    </source>
</evidence>
<comment type="subcellular location">
    <subcellularLocation>
        <location evidence="1 9">Cytoplasm</location>
    </subcellularLocation>
</comment>
<dbReference type="NCBIfam" id="NF040815">
    <property type="entry name" value="recomb_XerA_Arch"/>
    <property type="match status" value="1"/>
</dbReference>
<dbReference type="RefSeq" id="WP_094391128.1">
    <property type="nucleotide sequence ID" value="NZ_JADYTN010000004.1"/>
</dbReference>
<evidence type="ECO:0000256" key="8">
    <source>
        <dbReference type="ARBA" id="ARBA00023306"/>
    </source>
</evidence>
<sequence length="293" mass="34010">MIKKFLSYLRYERNRSELTVRNYDKSLREFESYFKLRDSQLSWETIDSDVIRDWMESLMDKGAMASTVNNCLSAVRSFYRYALAYGIVAVDPSHYVKGPKLKKPLPKFIREKDMDRLMDQDNMWGDSVKDMRARTIILTLYSTGIRLAELIGLDVNDVDFVNMQLKVTGKRDKQRVVPFGKELCETLQQYLQVRETLPLRDTEALFVNDKGLRVSRGQVENIVRNNLSKVTTQQKRSPHVLRHSFATAMLNNGAELESVRKLLGHESIATTEIYTHATFEQLKSVYEKAHPRA</sequence>
<keyword evidence="6 9" id="KW-0238">DNA-binding</keyword>
<protein>
    <recommendedName>
        <fullName evidence="9">Tyrosine recombinase XerC</fullName>
    </recommendedName>
</protein>
<gene>
    <name evidence="9" type="primary">xerC</name>
    <name evidence="12" type="ORF">I6E12_02490</name>
</gene>
<evidence type="ECO:0000256" key="4">
    <source>
        <dbReference type="ARBA" id="ARBA00022829"/>
    </source>
</evidence>
<dbReference type="PANTHER" id="PTHR30349">
    <property type="entry name" value="PHAGE INTEGRASE-RELATED"/>
    <property type="match status" value="1"/>
</dbReference>
<feature type="domain" description="Tyr recombinase" evidence="10">
    <location>
        <begin position="104"/>
        <end position="287"/>
    </location>
</feature>
<organism evidence="12 13">
    <name type="scientific">Xylanibacter brevis</name>
    <dbReference type="NCBI Taxonomy" id="83231"/>
    <lineage>
        <taxon>Bacteria</taxon>
        <taxon>Pseudomonadati</taxon>
        <taxon>Bacteroidota</taxon>
        <taxon>Bacteroidia</taxon>
        <taxon>Bacteroidales</taxon>
        <taxon>Prevotellaceae</taxon>
        <taxon>Xylanibacter</taxon>
    </lineage>
</organism>
<evidence type="ECO:0000259" key="10">
    <source>
        <dbReference type="PROSITE" id="PS51898"/>
    </source>
</evidence>
<dbReference type="InterPro" id="IPR013762">
    <property type="entry name" value="Integrase-like_cat_sf"/>
</dbReference>
<evidence type="ECO:0000256" key="5">
    <source>
        <dbReference type="ARBA" id="ARBA00022908"/>
    </source>
</evidence>
<evidence type="ECO:0000256" key="7">
    <source>
        <dbReference type="ARBA" id="ARBA00023172"/>
    </source>
</evidence>
<keyword evidence="3 9" id="KW-0132">Cell division</keyword>
<dbReference type="Pfam" id="PF00589">
    <property type="entry name" value="Phage_integrase"/>
    <property type="match status" value="1"/>
</dbReference>
<dbReference type="Proteomes" id="UP001200470">
    <property type="component" value="Unassembled WGS sequence"/>
</dbReference>
<evidence type="ECO:0000313" key="13">
    <source>
        <dbReference type="Proteomes" id="UP001200470"/>
    </source>
</evidence>
<evidence type="ECO:0000256" key="1">
    <source>
        <dbReference type="ARBA" id="ARBA00004496"/>
    </source>
</evidence>
<reference evidence="12 13" key="1">
    <citation type="submission" date="2020-12" db="EMBL/GenBank/DDBJ databases">
        <title>Whole genome sequences of gut porcine anaerobes.</title>
        <authorList>
            <person name="Kubasova T."/>
            <person name="Jahodarova E."/>
            <person name="Rychlik I."/>
        </authorList>
    </citation>
    <scope>NUCLEOTIDE SEQUENCE [LARGE SCALE GENOMIC DNA]</scope>
    <source>
        <strain evidence="12 13">An925</strain>
    </source>
</reference>
<comment type="caution">
    <text evidence="12">The sequence shown here is derived from an EMBL/GenBank/DDBJ whole genome shotgun (WGS) entry which is preliminary data.</text>
</comment>
<dbReference type="Gene3D" id="1.10.150.130">
    <property type="match status" value="1"/>
</dbReference>
<evidence type="ECO:0000256" key="3">
    <source>
        <dbReference type="ARBA" id="ARBA00022618"/>
    </source>
</evidence>
<keyword evidence="8 9" id="KW-0131">Cell cycle</keyword>
<comment type="subunit">
    <text evidence="9">Forms a cyclic heterotetrameric complex composed of two molecules of XerC and two molecules of XerD.</text>
</comment>
<name>A0ABS9CFF6_9BACT</name>
<evidence type="ECO:0000259" key="11">
    <source>
        <dbReference type="PROSITE" id="PS51900"/>
    </source>
</evidence>
<dbReference type="InterPro" id="IPR010998">
    <property type="entry name" value="Integrase_recombinase_N"/>
</dbReference>